<keyword evidence="5" id="KW-1185">Reference proteome</keyword>
<dbReference type="Pfam" id="PF13921">
    <property type="entry name" value="Myb_DNA-bind_6"/>
    <property type="match status" value="1"/>
</dbReference>
<protein>
    <recommendedName>
        <fullName evidence="6">Homeodomain-like protein</fullName>
    </recommendedName>
</protein>
<dbReference type="OrthoDB" id="2143914at2759"/>
<reference evidence="4 5" key="1">
    <citation type="submission" date="2019-04" db="EMBL/GenBank/DDBJ databases">
        <title>Friends and foes A comparative genomics study of 23 Aspergillus species from section Flavi.</title>
        <authorList>
            <consortium name="DOE Joint Genome Institute"/>
            <person name="Kjaerbolling I."/>
            <person name="Vesth T."/>
            <person name="Frisvad J.C."/>
            <person name="Nybo J.L."/>
            <person name="Theobald S."/>
            <person name="Kildgaard S."/>
            <person name="Isbrandt T."/>
            <person name="Kuo A."/>
            <person name="Sato A."/>
            <person name="Lyhne E.K."/>
            <person name="Kogle M.E."/>
            <person name="Wiebenga A."/>
            <person name="Kun R.S."/>
            <person name="Lubbers R.J."/>
            <person name="Makela M.R."/>
            <person name="Barry K."/>
            <person name="Chovatia M."/>
            <person name="Clum A."/>
            <person name="Daum C."/>
            <person name="Haridas S."/>
            <person name="He G."/>
            <person name="LaButti K."/>
            <person name="Lipzen A."/>
            <person name="Mondo S."/>
            <person name="Riley R."/>
            <person name="Salamov A."/>
            <person name="Simmons B.A."/>
            <person name="Magnuson J.K."/>
            <person name="Henrissat B."/>
            <person name="Mortensen U.H."/>
            <person name="Larsen T.O."/>
            <person name="Devries R.P."/>
            <person name="Grigoriev I.V."/>
            <person name="Machida M."/>
            <person name="Baker S.E."/>
            <person name="Andersen M.R."/>
        </authorList>
    </citation>
    <scope>NUCLEOTIDE SEQUENCE [LARGE SCALE GENOMIC DNA]</scope>
    <source>
        <strain evidence="4 5">CBS 151.66</strain>
    </source>
</reference>
<feature type="domain" description="HTH myb-type" evidence="3">
    <location>
        <begin position="1"/>
        <end position="69"/>
    </location>
</feature>
<dbReference type="InterPro" id="IPR009057">
    <property type="entry name" value="Homeodomain-like_sf"/>
</dbReference>
<dbReference type="PROSITE" id="PS50090">
    <property type="entry name" value="MYB_LIKE"/>
    <property type="match status" value="2"/>
</dbReference>
<feature type="region of interest" description="Disordered" evidence="1">
    <location>
        <begin position="127"/>
        <end position="191"/>
    </location>
</feature>
<dbReference type="GO" id="GO:0045944">
    <property type="term" value="P:positive regulation of transcription by RNA polymerase II"/>
    <property type="evidence" value="ECO:0007669"/>
    <property type="project" value="TreeGrafter"/>
</dbReference>
<dbReference type="PANTHER" id="PTHR45614:SF265">
    <property type="entry name" value="MYB-LIKE DOMAIN-CONTAINING PROTEIN-RELATED"/>
    <property type="match status" value="1"/>
</dbReference>
<dbReference type="InterPro" id="IPR017930">
    <property type="entry name" value="Myb_dom"/>
</dbReference>
<dbReference type="GO" id="GO:0005634">
    <property type="term" value="C:nucleus"/>
    <property type="evidence" value="ECO:0007669"/>
    <property type="project" value="TreeGrafter"/>
</dbReference>
<proteinExistence type="predicted"/>
<dbReference type="AlphaFoldDB" id="A0A5N5WZG8"/>
<dbReference type="GO" id="GO:0000981">
    <property type="term" value="F:DNA-binding transcription factor activity, RNA polymerase II-specific"/>
    <property type="evidence" value="ECO:0007669"/>
    <property type="project" value="TreeGrafter"/>
</dbReference>
<dbReference type="Gene3D" id="1.10.10.60">
    <property type="entry name" value="Homeodomain-like"/>
    <property type="match status" value="2"/>
</dbReference>
<name>A0A5N5WZG8_9EURO</name>
<evidence type="ECO:0000259" key="3">
    <source>
        <dbReference type="PROSITE" id="PS51294"/>
    </source>
</evidence>
<dbReference type="GO" id="GO:0000978">
    <property type="term" value="F:RNA polymerase II cis-regulatory region sequence-specific DNA binding"/>
    <property type="evidence" value="ECO:0007669"/>
    <property type="project" value="TreeGrafter"/>
</dbReference>
<accession>A0A5N5WZG8</accession>
<dbReference type="GO" id="GO:0000278">
    <property type="term" value="P:mitotic cell cycle"/>
    <property type="evidence" value="ECO:0007669"/>
    <property type="project" value="TreeGrafter"/>
</dbReference>
<organism evidence="4 5">
    <name type="scientific">Aspergillus leporis</name>
    <dbReference type="NCBI Taxonomy" id="41062"/>
    <lineage>
        <taxon>Eukaryota</taxon>
        <taxon>Fungi</taxon>
        <taxon>Dikarya</taxon>
        <taxon>Ascomycota</taxon>
        <taxon>Pezizomycotina</taxon>
        <taxon>Eurotiomycetes</taxon>
        <taxon>Eurotiomycetidae</taxon>
        <taxon>Eurotiales</taxon>
        <taxon>Aspergillaceae</taxon>
        <taxon>Aspergillus</taxon>
        <taxon>Aspergillus subgen. Circumdati</taxon>
    </lineage>
</organism>
<dbReference type="PROSITE" id="PS51294">
    <property type="entry name" value="HTH_MYB"/>
    <property type="match status" value="1"/>
</dbReference>
<evidence type="ECO:0000259" key="2">
    <source>
        <dbReference type="PROSITE" id="PS50090"/>
    </source>
</evidence>
<evidence type="ECO:0000256" key="1">
    <source>
        <dbReference type="SAM" id="MobiDB-lite"/>
    </source>
</evidence>
<dbReference type="InterPro" id="IPR050560">
    <property type="entry name" value="MYB_TF"/>
</dbReference>
<evidence type="ECO:0000313" key="5">
    <source>
        <dbReference type="Proteomes" id="UP000326565"/>
    </source>
</evidence>
<dbReference type="CDD" id="cd00167">
    <property type="entry name" value="SANT"/>
    <property type="match status" value="2"/>
</dbReference>
<dbReference type="SUPFAM" id="SSF46689">
    <property type="entry name" value="Homeodomain-like"/>
    <property type="match status" value="1"/>
</dbReference>
<dbReference type="PANTHER" id="PTHR45614">
    <property type="entry name" value="MYB PROTEIN-RELATED"/>
    <property type="match status" value="1"/>
</dbReference>
<feature type="domain" description="Myb-like" evidence="2">
    <location>
        <begin position="7"/>
        <end position="65"/>
    </location>
</feature>
<evidence type="ECO:0008006" key="6">
    <source>
        <dbReference type="Google" id="ProtNLM"/>
    </source>
</evidence>
<sequence>MPRAPQKWTPEEDKLLCKEVHNQLSEGRPSRSPILTRDCGRWTVVADVVKTRSADQCAKRWKQCLDPQLDRSEWTELENRRLMEACALKGRRWKEIQIEHFPTRSRNSIKNQHTILTRRYNKLKNLREAQSAAQTEPRPEDAGSSAGSYEDSADNSLDSSDDDSGSGSGSTREGSEIQGPNGADDDVLMTLNPTDIMPFPIQGVAGHHGLVHGSSWDMTGALSADPWGLPSVGETDSIGMFFGGMMPDLHTVPPDALHGFNCDDATAVKDCICPSLLSPTEEFPSEFSHGDNFFDDLSVSAMDSEEQTLVSLQGNTNRGKPFGKIVLTVEEPDDDTVESLVQIAFSSKSRFHFARE</sequence>
<feature type="domain" description="Myb-like" evidence="2">
    <location>
        <begin position="66"/>
        <end position="112"/>
    </location>
</feature>
<gene>
    <name evidence="4" type="ORF">BDV29DRAFT_202264</name>
</gene>
<evidence type="ECO:0000313" key="4">
    <source>
        <dbReference type="EMBL" id="KAB8072462.1"/>
    </source>
</evidence>
<dbReference type="SMART" id="SM00717">
    <property type="entry name" value="SANT"/>
    <property type="match status" value="2"/>
</dbReference>
<dbReference type="InterPro" id="IPR001005">
    <property type="entry name" value="SANT/Myb"/>
</dbReference>
<dbReference type="EMBL" id="ML732246">
    <property type="protein sequence ID" value="KAB8072462.1"/>
    <property type="molecule type" value="Genomic_DNA"/>
</dbReference>
<dbReference type="Proteomes" id="UP000326565">
    <property type="component" value="Unassembled WGS sequence"/>
</dbReference>